<dbReference type="Gene3D" id="3.10.129.10">
    <property type="entry name" value="Hotdog Thioesterase"/>
    <property type="match status" value="1"/>
</dbReference>
<evidence type="ECO:0000256" key="1">
    <source>
        <dbReference type="ARBA" id="ARBA00005953"/>
    </source>
</evidence>
<gene>
    <name evidence="3" type="ORF">CUU_0243</name>
</gene>
<dbReference type="SUPFAM" id="SSF54637">
    <property type="entry name" value="Thioesterase/thiol ester dehydrase-isomerase"/>
    <property type="match status" value="1"/>
</dbReference>
<dbReference type="EMBL" id="ADKO01000081">
    <property type="protein sequence ID" value="EFG17220.1"/>
    <property type="molecule type" value="Genomic_DNA"/>
</dbReference>
<comment type="caution">
    <text evidence="3">The sequence shown here is derived from an EMBL/GenBank/DDBJ whole genome shotgun (WGS) entry which is preliminary data.</text>
</comment>
<sequence length="157" mass="18507">MPDENISEERMKRKTSPHQAALTDRTTIKVRFSEIDSMQIVWHGEYVRYFEDGREAFGKRYGLDYMSIYREGYVVPIVDLTCQFKQPLSFGEEAIVETRFIHSDAAKILFEYTIYRASDQNIVATGTTTQVFLNTNRELELVNPAFYIEWKKKWNII</sequence>
<keyword evidence="2 3" id="KW-0378">Hydrolase</keyword>
<name>D4VAL7_PHOVU</name>
<dbReference type="CDD" id="cd00586">
    <property type="entry name" value="4HBT"/>
    <property type="match status" value="1"/>
</dbReference>
<dbReference type="InterPro" id="IPR050563">
    <property type="entry name" value="4-hydroxybenzoyl-CoA_TE"/>
</dbReference>
<organism evidence="3 4">
    <name type="scientific">Phocaeicola vulgatus PC510</name>
    <dbReference type="NCBI Taxonomy" id="702446"/>
    <lineage>
        <taxon>Bacteria</taxon>
        <taxon>Pseudomonadati</taxon>
        <taxon>Bacteroidota</taxon>
        <taxon>Bacteroidia</taxon>
        <taxon>Bacteroidales</taxon>
        <taxon>Bacteroidaceae</taxon>
        <taxon>Phocaeicola</taxon>
    </lineage>
</organism>
<proteinExistence type="inferred from homology"/>
<dbReference type="PANTHER" id="PTHR31793:SF27">
    <property type="entry name" value="NOVEL THIOESTERASE SUPERFAMILY DOMAIN AND SAPOSIN A-TYPE DOMAIN CONTAINING PROTEIN (0610012H03RIK)"/>
    <property type="match status" value="1"/>
</dbReference>
<accession>D4VAL7</accession>
<dbReference type="Proteomes" id="UP000004563">
    <property type="component" value="Unassembled WGS sequence"/>
</dbReference>
<dbReference type="PANTHER" id="PTHR31793">
    <property type="entry name" value="4-HYDROXYBENZOYL-COA THIOESTERASE FAMILY MEMBER"/>
    <property type="match status" value="1"/>
</dbReference>
<evidence type="ECO:0000313" key="3">
    <source>
        <dbReference type="EMBL" id="EFG17220.1"/>
    </source>
</evidence>
<comment type="similarity">
    <text evidence="1">Belongs to the 4-hydroxybenzoyl-CoA thioesterase family.</text>
</comment>
<dbReference type="GO" id="GO:0047617">
    <property type="term" value="F:fatty acyl-CoA hydrolase activity"/>
    <property type="evidence" value="ECO:0007669"/>
    <property type="project" value="TreeGrafter"/>
</dbReference>
<dbReference type="Pfam" id="PF13279">
    <property type="entry name" value="4HBT_2"/>
    <property type="match status" value="1"/>
</dbReference>
<evidence type="ECO:0000313" key="4">
    <source>
        <dbReference type="Proteomes" id="UP000004563"/>
    </source>
</evidence>
<dbReference type="AlphaFoldDB" id="D4VAL7"/>
<evidence type="ECO:0000256" key="2">
    <source>
        <dbReference type="ARBA" id="ARBA00022801"/>
    </source>
</evidence>
<dbReference type="InterPro" id="IPR029069">
    <property type="entry name" value="HotDog_dom_sf"/>
</dbReference>
<protein>
    <submittedName>
        <fullName evidence="3">Acyl-CoA thioester hydrolase, YbgC/YbaW family</fullName>
    </submittedName>
</protein>
<reference evidence="3 4" key="1">
    <citation type="journal article" date="2011" name="J. Bacteriol.">
        <title>Draft genome sequence of Bacteroides vulgatus PC510, a strain isolated from human feces.</title>
        <authorList>
            <person name="Cuiv P.O."/>
            <person name="Klaassens E.S."/>
            <person name="Durkin A.S."/>
            <person name="Harkins D.M."/>
            <person name="Foster L."/>
            <person name="McCorrison J."/>
            <person name="Torralba M."/>
            <person name="Nelson K.E."/>
            <person name="Morrison M."/>
        </authorList>
    </citation>
    <scope>NUCLEOTIDE SEQUENCE [LARGE SCALE GENOMIC DNA]</scope>
    <source>
        <strain evidence="3 4">PC510</strain>
    </source>
</reference>